<comment type="similarity">
    <text evidence="5 11">Belongs to the class-IV pyridoxal-phosphate-dependent aminotransferase family.</text>
</comment>
<dbReference type="PANTHER" id="PTHR42743:SF11">
    <property type="entry name" value="AMINODEOXYCHORISMATE LYASE"/>
    <property type="match status" value="1"/>
</dbReference>
<evidence type="ECO:0000313" key="14">
    <source>
        <dbReference type="Proteomes" id="UP000185924"/>
    </source>
</evidence>
<dbReference type="AlphaFoldDB" id="A0A1N6WX84"/>
<evidence type="ECO:0000256" key="6">
    <source>
        <dbReference type="ARBA" id="ARBA00013053"/>
    </source>
</evidence>
<dbReference type="InterPro" id="IPR043132">
    <property type="entry name" value="BCAT-like_C"/>
</dbReference>
<evidence type="ECO:0000256" key="2">
    <source>
        <dbReference type="ARBA" id="ARBA00004824"/>
    </source>
</evidence>
<evidence type="ECO:0000256" key="5">
    <source>
        <dbReference type="ARBA" id="ARBA00009320"/>
    </source>
</evidence>
<dbReference type="GO" id="GO:0004084">
    <property type="term" value="F:branched-chain-amino-acid transaminase activity"/>
    <property type="evidence" value="ECO:0007669"/>
    <property type="project" value="UniProtKB-EC"/>
</dbReference>
<dbReference type="Gene3D" id="3.30.470.10">
    <property type="match status" value="1"/>
</dbReference>
<comment type="catalytic activity">
    <reaction evidence="10">
        <text>L-leucine + 2-oxoglutarate = 4-methyl-2-oxopentanoate + L-glutamate</text>
        <dbReference type="Rhea" id="RHEA:18321"/>
        <dbReference type="ChEBI" id="CHEBI:16810"/>
        <dbReference type="ChEBI" id="CHEBI:17865"/>
        <dbReference type="ChEBI" id="CHEBI:29985"/>
        <dbReference type="ChEBI" id="CHEBI:57427"/>
        <dbReference type="EC" id="2.6.1.42"/>
    </reaction>
</comment>
<comment type="pathway">
    <text evidence="3">Amino-acid biosynthesis; L-valine biosynthesis; L-valine from pyruvate: step 4/4.</text>
</comment>
<accession>A0A1N6WX84</accession>
<dbReference type="Pfam" id="PF01063">
    <property type="entry name" value="Aminotran_4"/>
    <property type="match status" value="1"/>
</dbReference>
<comment type="catalytic activity">
    <reaction evidence="9">
        <text>L-isoleucine + 2-oxoglutarate = (S)-3-methyl-2-oxopentanoate + L-glutamate</text>
        <dbReference type="Rhea" id="RHEA:24801"/>
        <dbReference type="ChEBI" id="CHEBI:16810"/>
        <dbReference type="ChEBI" id="CHEBI:29985"/>
        <dbReference type="ChEBI" id="CHEBI:35146"/>
        <dbReference type="ChEBI" id="CHEBI:58045"/>
        <dbReference type="EC" id="2.6.1.42"/>
    </reaction>
</comment>
<dbReference type="InterPro" id="IPR050571">
    <property type="entry name" value="Class-IV_PLP-Dep_Aminotrnsfr"/>
</dbReference>
<comment type="pathway">
    <text evidence="2">Amino-acid biosynthesis; L-isoleucine biosynthesis; L-isoleucine from 2-oxobutanoate: step 4/4.</text>
</comment>
<dbReference type="SUPFAM" id="SSF56752">
    <property type="entry name" value="D-aminoacid aminotransferase-like PLP-dependent enzymes"/>
    <property type="match status" value="1"/>
</dbReference>
<reference evidence="14" key="1">
    <citation type="submission" date="2017-01" db="EMBL/GenBank/DDBJ databases">
        <authorList>
            <person name="Varghese N."/>
            <person name="Submissions S."/>
        </authorList>
    </citation>
    <scope>NUCLEOTIDE SEQUENCE [LARGE SCALE GENOMIC DNA]</scope>
    <source>
        <strain evidence="14">DM9</strain>
    </source>
</reference>
<evidence type="ECO:0000256" key="10">
    <source>
        <dbReference type="ARBA" id="ARBA00049229"/>
    </source>
</evidence>
<comment type="pathway">
    <text evidence="4">Amino-acid biosynthesis; L-leucine biosynthesis; L-leucine from 3-methyl-2-oxobutanoate: step 4/4.</text>
</comment>
<evidence type="ECO:0000256" key="4">
    <source>
        <dbReference type="ARBA" id="ARBA00005072"/>
    </source>
</evidence>
<evidence type="ECO:0000256" key="11">
    <source>
        <dbReference type="RuleBase" id="RU004106"/>
    </source>
</evidence>
<evidence type="ECO:0000256" key="8">
    <source>
        <dbReference type="ARBA" id="ARBA00048212"/>
    </source>
</evidence>
<comment type="catalytic activity">
    <reaction evidence="8">
        <text>L-valine + 2-oxoglutarate = 3-methyl-2-oxobutanoate + L-glutamate</text>
        <dbReference type="Rhea" id="RHEA:24813"/>
        <dbReference type="ChEBI" id="CHEBI:11851"/>
        <dbReference type="ChEBI" id="CHEBI:16810"/>
        <dbReference type="ChEBI" id="CHEBI:29985"/>
        <dbReference type="ChEBI" id="CHEBI:57762"/>
        <dbReference type="EC" id="2.6.1.42"/>
    </reaction>
</comment>
<dbReference type="STRING" id="1077936.SAMN05421545_1806"/>
<dbReference type="InterPro" id="IPR036038">
    <property type="entry name" value="Aminotransferase-like"/>
</dbReference>
<dbReference type="GO" id="GO:0046394">
    <property type="term" value="P:carboxylic acid biosynthetic process"/>
    <property type="evidence" value="ECO:0007669"/>
    <property type="project" value="UniProtKB-ARBA"/>
</dbReference>
<keyword evidence="7 12" id="KW-0663">Pyridoxal phosphate</keyword>
<evidence type="ECO:0000256" key="7">
    <source>
        <dbReference type="ARBA" id="ARBA00022898"/>
    </source>
</evidence>
<keyword evidence="14" id="KW-1185">Reference proteome</keyword>
<organism evidence="13 14">
    <name type="scientific">Pontibacter lucknowensis</name>
    <dbReference type="NCBI Taxonomy" id="1077936"/>
    <lineage>
        <taxon>Bacteria</taxon>
        <taxon>Pseudomonadati</taxon>
        <taxon>Bacteroidota</taxon>
        <taxon>Cytophagia</taxon>
        <taxon>Cytophagales</taxon>
        <taxon>Hymenobacteraceae</taxon>
        <taxon>Pontibacter</taxon>
    </lineage>
</organism>
<evidence type="ECO:0000256" key="9">
    <source>
        <dbReference type="ARBA" id="ARBA00048798"/>
    </source>
</evidence>
<keyword evidence="13" id="KW-0456">Lyase</keyword>
<gene>
    <name evidence="13" type="ORF">SAMN05421545_1806</name>
</gene>
<proteinExistence type="inferred from homology"/>
<evidence type="ECO:0000256" key="3">
    <source>
        <dbReference type="ARBA" id="ARBA00004931"/>
    </source>
</evidence>
<sequence>MLLYNNQFLPVQDLKLPIHNRAFQYNDGFFETVMVVDGNLRFWRDHQARMREAAEALQLAIPDCFWSGELEENLLYLARQHNSFKIGRLKLKVWRSGGGLYTPQTNEIEWLATAEPTQAIPEAGLTIGICQGVRTCYSSLSHFKGPHAPLYVLAGIEKRNKGFDDMLLLDAQGHLAELISSNLFWLNDKGDLYTPALETGCVNGILRRNILRWSQQQGIAVREVLAKPEELLQAEAVFAANVTGIRGIEYLDENSLKVNSEWLQSFKNGLVLSVG</sequence>
<keyword evidence="13" id="KW-0032">Aminotransferase</keyword>
<comment type="cofactor">
    <cofactor evidence="1 12">
        <name>pyridoxal 5'-phosphate</name>
        <dbReference type="ChEBI" id="CHEBI:597326"/>
    </cofactor>
</comment>
<dbReference type="InterPro" id="IPR001544">
    <property type="entry name" value="Aminotrans_IV"/>
</dbReference>
<dbReference type="GO" id="GO:0016829">
    <property type="term" value="F:lyase activity"/>
    <property type="evidence" value="ECO:0007669"/>
    <property type="project" value="UniProtKB-KW"/>
</dbReference>
<dbReference type="Proteomes" id="UP000185924">
    <property type="component" value="Unassembled WGS sequence"/>
</dbReference>
<dbReference type="Gene3D" id="3.20.10.10">
    <property type="entry name" value="D-amino Acid Aminotransferase, subunit A, domain 2"/>
    <property type="match status" value="1"/>
</dbReference>
<dbReference type="PANTHER" id="PTHR42743">
    <property type="entry name" value="AMINO-ACID AMINOTRANSFERASE"/>
    <property type="match status" value="1"/>
</dbReference>
<keyword evidence="13" id="KW-0808">Transferase</keyword>
<dbReference type="PROSITE" id="PS00770">
    <property type="entry name" value="AA_TRANSFER_CLASS_4"/>
    <property type="match status" value="1"/>
</dbReference>
<dbReference type="EC" id="2.6.1.42" evidence="6"/>
<dbReference type="EMBL" id="FTNM01000002">
    <property type="protein sequence ID" value="SIQ94620.1"/>
    <property type="molecule type" value="Genomic_DNA"/>
</dbReference>
<evidence type="ECO:0000256" key="1">
    <source>
        <dbReference type="ARBA" id="ARBA00001933"/>
    </source>
</evidence>
<name>A0A1N6WX84_9BACT</name>
<evidence type="ECO:0000256" key="12">
    <source>
        <dbReference type="RuleBase" id="RU004516"/>
    </source>
</evidence>
<dbReference type="InterPro" id="IPR018300">
    <property type="entry name" value="Aminotrans_IV_CS"/>
</dbReference>
<evidence type="ECO:0000313" key="13">
    <source>
        <dbReference type="EMBL" id="SIQ94620.1"/>
    </source>
</evidence>
<protein>
    <recommendedName>
        <fullName evidence="6">branched-chain-amino-acid transaminase</fullName>
        <ecNumber evidence="6">2.6.1.42</ecNumber>
    </recommendedName>
</protein>
<dbReference type="InterPro" id="IPR043131">
    <property type="entry name" value="BCAT-like_N"/>
</dbReference>